<sequence>MTNIIKVKTGNKLEEEASYSRLVAVDDWVFVSNTAGRNPLTKEIPDDILAQTDQVFANVERALSTVDATLADVIRSRVFIHDATDVPAVMRHIGKKFKGINPVTTVTCPPMAGASYKVELEVTAYRNASKANIQEISTSLT</sequence>
<evidence type="ECO:0000313" key="2">
    <source>
        <dbReference type="Proteomes" id="UP001218788"/>
    </source>
</evidence>
<evidence type="ECO:0000313" key="1">
    <source>
        <dbReference type="EMBL" id="MDC8830254.1"/>
    </source>
</evidence>
<dbReference type="EMBL" id="JAQQXP010000001">
    <property type="protein sequence ID" value="MDC8830254.1"/>
    <property type="molecule type" value="Genomic_DNA"/>
</dbReference>
<dbReference type="InterPro" id="IPR035959">
    <property type="entry name" value="RutC-like_sf"/>
</dbReference>
<keyword evidence="1" id="KW-0378">Hydrolase</keyword>
<dbReference type="GO" id="GO:0016787">
    <property type="term" value="F:hydrolase activity"/>
    <property type="evidence" value="ECO:0007669"/>
    <property type="project" value="UniProtKB-KW"/>
</dbReference>
<comment type="caution">
    <text evidence="1">The sequence shown here is derived from an EMBL/GenBank/DDBJ whole genome shotgun (WGS) entry which is preliminary data.</text>
</comment>
<dbReference type="Gene3D" id="3.30.1330.40">
    <property type="entry name" value="RutC-like"/>
    <property type="match status" value="1"/>
</dbReference>
<dbReference type="Proteomes" id="UP001218788">
    <property type="component" value="Unassembled WGS sequence"/>
</dbReference>
<name>A0ABT5KZQ0_9ALTE</name>
<protein>
    <submittedName>
        <fullName evidence="1">Rid family hydrolase</fullName>
    </submittedName>
</protein>
<dbReference type="Pfam" id="PF01042">
    <property type="entry name" value="Ribonuc_L-PSP"/>
    <property type="match status" value="1"/>
</dbReference>
<dbReference type="InterPro" id="IPR006175">
    <property type="entry name" value="YjgF/YER057c/UK114"/>
</dbReference>
<proteinExistence type="predicted"/>
<accession>A0ABT5KZQ0</accession>
<dbReference type="SUPFAM" id="SSF55298">
    <property type="entry name" value="YjgF-like"/>
    <property type="match status" value="1"/>
</dbReference>
<gene>
    <name evidence="1" type="ORF">OIK42_05700</name>
</gene>
<dbReference type="PANTHER" id="PTHR43857">
    <property type="entry name" value="BLR7761 PROTEIN"/>
    <property type="match status" value="1"/>
</dbReference>
<dbReference type="PANTHER" id="PTHR43857:SF1">
    <property type="entry name" value="YJGH FAMILY PROTEIN"/>
    <property type="match status" value="1"/>
</dbReference>
<keyword evidence="2" id="KW-1185">Reference proteome</keyword>
<organism evidence="1 2">
    <name type="scientific">Alteromonas gilva</name>
    <dbReference type="NCBI Taxonomy" id="2987522"/>
    <lineage>
        <taxon>Bacteria</taxon>
        <taxon>Pseudomonadati</taxon>
        <taxon>Pseudomonadota</taxon>
        <taxon>Gammaproteobacteria</taxon>
        <taxon>Alteromonadales</taxon>
        <taxon>Alteromonadaceae</taxon>
        <taxon>Alteromonas/Salinimonas group</taxon>
        <taxon>Alteromonas</taxon>
    </lineage>
</organism>
<dbReference type="RefSeq" id="WP_273639012.1">
    <property type="nucleotide sequence ID" value="NZ_JAQQXP010000001.1"/>
</dbReference>
<reference evidence="1 2" key="1">
    <citation type="submission" date="2022-10" db="EMBL/GenBank/DDBJ databases">
        <title>Alteromonas sp. chi3 Genome sequencing.</title>
        <authorList>
            <person name="Park S."/>
        </authorList>
    </citation>
    <scope>NUCLEOTIDE SEQUENCE [LARGE SCALE GENOMIC DNA]</scope>
    <source>
        <strain evidence="2">chi3</strain>
    </source>
</reference>